<reference evidence="12 13" key="1">
    <citation type="submission" date="2023-07" db="EMBL/GenBank/DDBJ databases">
        <title>Genomic Encyclopedia of Type Strains, Phase IV (KMG-IV): sequencing the most valuable type-strain genomes for metagenomic binning, comparative biology and taxonomic classification.</title>
        <authorList>
            <person name="Goeker M."/>
        </authorList>
    </citation>
    <scope>NUCLEOTIDE SEQUENCE [LARGE SCALE GENOMIC DNA]</scope>
    <source>
        <strain evidence="12 13">DSM 16784</strain>
    </source>
</reference>
<dbReference type="SMART" id="SM00382">
    <property type="entry name" value="AAA"/>
    <property type="match status" value="1"/>
</dbReference>
<dbReference type="InterPro" id="IPR027417">
    <property type="entry name" value="P-loop_NTPase"/>
</dbReference>
<organism evidence="12 13">
    <name type="scientific">Breznakia pachnodae</name>
    <dbReference type="NCBI Taxonomy" id="265178"/>
    <lineage>
        <taxon>Bacteria</taxon>
        <taxon>Bacillati</taxon>
        <taxon>Bacillota</taxon>
        <taxon>Erysipelotrichia</taxon>
        <taxon>Erysipelotrichales</taxon>
        <taxon>Erysipelotrichaceae</taxon>
        <taxon>Breznakia</taxon>
    </lineage>
</organism>
<evidence type="ECO:0000259" key="11">
    <source>
        <dbReference type="PROSITE" id="PS50893"/>
    </source>
</evidence>
<sequence length="1035" mass="113772">MLKLTNIRKSYKTYDFTQVALDDVSVSFRDNEFAAILGSSGSGKTTMLNIIGGLDHYDSGDLEIDGISTKKYKSSDWDTYRNNRIGFVFQSYNLIPHQSVLANVELALTLSGVSSSERKERAKKALEEVGLADHIRKLPSQLSGGQMQRVAIARALINDPEILLADEPTGALDTKTSVQVMELLTQIAKNRLVIMVTHNPALADEYANRIIELKDGQVINDSNPFDPDKEKLVPQKSPRKVSMSFFTAISLSLSNLMTKKGRTFVTSLAGSIGIIGIAAILALASGINAYIGSIEEETMSVYPLTIQSSGVDITSFLVDSDDVNSTGSDNAKATEDGDVGVRNVFERMFNYQNQNDLASLKTYIEKNEKDISPYVKNIQYKYDITPQIYLKDTSSIEQVSPDSILSSYGIGTSTGISAIMGNSSMMSMNNFHELPGDSSMFENQYDIKAGRWPESYDEAVLVLMGNGDVSDYVLYSLGLKDRGELKEMLDTFVNNPGKTVEIKEGDTEVTYDDIMGAELKVINPADKYVYDEGYKIWMDKSDSNDHMKSVINDGVDLKIVGVVQADPDATATSLSSGINYTPEMIQYLMEESSETEIVKEQLANPTINVFTGKSFAEEKEESAQSDFSFTDLFTIDENAIRNAFNVDTSQFNIDMSSFNIDMSSVEFPQMDLTGLNEAVSGQINIPADQLNMIMMNVMQDFVTEQIQAGVTDPAVMAQNLVDYLNRADVQQSIAAQLGSVIDPTQISDQLNSAIQSYMQTAMQTYMTEIMTSLQTQIQTQIQTTLAQLPQQMQNAISIDQEAFASAFQLNVSEDDILDLMTAMMNPTETTLETNLSSLGYADSTNPNQISVYPKDFTTKENVIGFLDDYNEKMEKAGDDDKVVRYSDIVGTMMSSVTDIVDTISYALIAFVAISLVVSSIMIGVITYISVLERKKEIGILRAIGASKRDIRRVFNAETLIIGFIAGVLGIFVTYLLSIVANIIVYNELGIANIAQLPIDASAILIIISMLLAFISGLFPSSAAARKDPVEALRSE</sequence>
<evidence type="ECO:0000256" key="10">
    <source>
        <dbReference type="SAM" id="Phobius"/>
    </source>
</evidence>
<comment type="caution">
    <text evidence="12">The sequence shown here is derived from an EMBL/GenBank/DDBJ whole genome shotgun (WGS) entry which is preliminary data.</text>
</comment>
<dbReference type="InterPro" id="IPR003593">
    <property type="entry name" value="AAA+_ATPase"/>
</dbReference>
<evidence type="ECO:0000313" key="13">
    <source>
        <dbReference type="Proteomes" id="UP001230220"/>
    </source>
</evidence>
<feature type="transmembrane region" description="Helical" evidence="10">
    <location>
        <begin position="264"/>
        <end position="291"/>
    </location>
</feature>
<dbReference type="EMBL" id="JAUSUR010000001">
    <property type="protein sequence ID" value="MDQ0360340.1"/>
    <property type="molecule type" value="Genomic_DNA"/>
</dbReference>
<dbReference type="SUPFAM" id="SSF52540">
    <property type="entry name" value="P-loop containing nucleoside triphosphate hydrolases"/>
    <property type="match status" value="1"/>
</dbReference>
<evidence type="ECO:0000256" key="4">
    <source>
        <dbReference type="ARBA" id="ARBA00022692"/>
    </source>
</evidence>
<evidence type="ECO:0000256" key="2">
    <source>
        <dbReference type="ARBA" id="ARBA00022448"/>
    </source>
</evidence>
<dbReference type="Pfam" id="PF00005">
    <property type="entry name" value="ABC_tran"/>
    <property type="match status" value="1"/>
</dbReference>
<comment type="subcellular location">
    <subcellularLocation>
        <location evidence="1">Cell inner membrane</location>
        <topology evidence="1">Multi-pass membrane protein</topology>
    </subcellularLocation>
</comment>
<dbReference type="CDD" id="cd03255">
    <property type="entry name" value="ABC_MJ0796_LolCDE_FtsE"/>
    <property type="match status" value="1"/>
</dbReference>
<keyword evidence="5" id="KW-0547">Nucleotide-binding</keyword>
<keyword evidence="6" id="KW-0067">ATP-binding</keyword>
<evidence type="ECO:0000256" key="5">
    <source>
        <dbReference type="ARBA" id="ARBA00022741"/>
    </source>
</evidence>
<dbReference type="Pfam" id="PF02687">
    <property type="entry name" value="FtsX"/>
    <property type="match status" value="1"/>
</dbReference>
<keyword evidence="2" id="KW-0813">Transport</keyword>
<comment type="similarity">
    <text evidence="9">Belongs to the ABC transporter superfamily. Macrolide exporter (TC 3.A.1.122) family.</text>
</comment>
<dbReference type="InterPro" id="IPR003439">
    <property type="entry name" value="ABC_transporter-like_ATP-bd"/>
</dbReference>
<gene>
    <name evidence="12" type="ORF">J2S15_001071</name>
</gene>
<dbReference type="RefSeq" id="WP_307406166.1">
    <property type="nucleotide sequence ID" value="NZ_JAUSUR010000001.1"/>
</dbReference>
<feature type="domain" description="ABC transporter" evidence="11">
    <location>
        <begin position="2"/>
        <end position="240"/>
    </location>
</feature>
<dbReference type="PANTHER" id="PTHR42798:SF6">
    <property type="entry name" value="CELL DIVISION ATP-BINDING PROTEIN FTSE"/>
    <property type="match status" value="1"/>
</dbReference>
<keyword evidence="7 10" id="KW-1133">Transmembrane helix</keyword>
<keyword evidence="13" id="KW-1185">Reference proteome</keyword>
<accession>A0ABU0E0E5</accession>
<feature type="transmembrane region" description="Helical" evidence="10">
    <location>
        <begin position="903"/>
        <end position="931"/>
    </location>
</feature>
<keyword evidence="12" id="KW-0449">Lipoprotein</keyword>
<dbReference type="Gene3D" id="3.40.50.300">
    <property type="entry name" value="P-loop containing nucleotide triphosphate hydrolases"/>
    <property type="match status" value="1"/>
</dbReference>
<evidence type="ECO:0000256" key="1">
    <source>
        <dbReference type="ARBA" id="ARBA00004429"/>
    </source>
</evidence>
<feature type="transmembrane region" description="Helical" evidence="10">
    <location>
        <begin position="958"/>
        <end position="984"/>
    </location>
</feature>
<dbReference type="PROSITE" id="PS00211">
    <property type="entry name" value="ABC_TRANSPORTER_1"/>
    <property type="match status" value="1"/>
</dbReference>
<name>A0ABU0E0E5_9FIRM</name>
<protein>
    <submittedName>
        <fullName evidence="12">ABC-type lipoprotein export system ATPase subunit/ABC-type lipoprotein release transport system permease subunit</fullName>
    </submittedName>
</protein>
<keyword evidence="8 10" id="KW-0472">Membrane</keyword>
<evidence type="ECO:0000313" key="12">
    <source>
        <dbReference type="EMBL" id="MDQ0360340.1"/>
    </source>
</evidence>
<evidence type="ECO:0000256" key="6">
    <source>
        <dbReference type="ARBA" id="ARBA00022840"/>
    </source>
</evidence>
<dbReference type="PROSITE" id="PS50893">
    <property type="entry name" value="ABC_TRANSPORTER_2"/>
    <property type="match status" value="1"/>
</dbReference>
<dbReference type="InterPro" id="IPR017871">
    <property type="entry name" value="ABC_transporter-like_CS"/>
</dbReference>
<dbReference type="Proteomes" id="UP001230220">
    <property type="component" value="Unassembled WGS sequence"/>
</dbReference>
<evidence type="ECO:0000256" key="9">
    <source>
        <dbReference type="ARBA" id="ARBA00038388"/>
    </source>
</evidence>
<evidence type="ECO:0000256" key="8">
    <source>
        <dbReference type="ARBA" id="ARBA00023136"/>
    </source>
</evidence>
<dbReference type="InterPro" id="IPR003838">
    <property type="entry name" value="ABC3_permease_C"/>
</dbReference>
<keyword evidence="3" id="KW-1003">Cell membrane</keyword>
<keyword evidence="4 10" id="KW-0812">Transmembrane</keyword>
<dbReference type="InterPro" id="IPR017911">
    <property type="entry name" value="MacB-like_ATP-bd"/>
</dbReference>
<feature type="transmembrane region" description="Helical" evidence="10">
    <location>
        <begin position="996"/>
        <end position="1018"/>
    </location>
</feature>
<proteinExistence type="inferred from homology"/>
<evidence type="ECO:0000256" key="3">
    <source>
        <dbReference type="ARBA" id="ARBA00022475"/>
    </source>
</evidence>
<dbReference type="PANTHER" id="PTHR42798">
    <property type="entry name" value="LIPOPROTEIN-RELEASING SYSTEM ATP-BINDING PROTEIN LOLD"/>
    <property type="match status" value="1"/>
</dbReference>
<evidence type="ECO:0000256" key="7">
    <source>
        <dbReference type="ARBA" id="ARBA00022989"/>
    </source>
</evidence>